<dbReference type="RefSeq" id="WP_150970224.1">
    <property type="nucleotide sequence ID" value="NZ_VZDO01000009.1"/>
</dbReference>
<name>A0A7V7PP56_9HYPH</name>
<evidence type="ECO:0000259" key="2">
    <source>
        <dbReference type="PROSITE" id="PS50885"/>
    </source>
</evidence>
<feature type="non-terminal residue" evidence="3">
    <location>
        <position position="269"/>
    </location>
</feature>
<dbReference type="EMBL" id="VZDO01000009">
    <property type="protein sequence ID" value="KAB0679702.1"/>
    <property type="molecule type" value="Genomic_DNA"/>
</dbReference>
<dbReference type="GO" id="GO:0016020">
    <property type="term" value="C:membrane"/>
    <property type="evidence" value="ECO:0007669"/>
    <property type="project" value="InterPro"/>
</dbReference>
<keyword evidence="1" id="KW-0812">Transmembrane</keyword>
<dbReference type="Pfam" id="PF00672">
    <property type="entry name" value="HAMP"/>
    <property type="match status" value="1"/>
</dbReference>
<keyword evidence="1" id="KW-1133">Transmembrane helix</keyword>
<dbReference type="InterPro" id="IPR007891">
    <property type="entry name" value="CHASE3"/>
</dbReference>
<evidence type="ECO:0000313" key="3">
    <source>
        <dbReference type="EMBL" id="KAB0679702.1"/>
    </source>
</evidence>
<protein>
    <submittedName>
        <fullName evidence="3">HAMP domain-containing protein</fullName>
    </submittedName>
</protein>
<reference evidence="3 4" key="1">
    <citation type="submission" date="2019-09" db="EMBL/GenBank/DDBJ databases">
        <title>YIM 132180 draft genome.</title>
        <authorList>
            <person name="Zhang K."/>
        </authorList>
    </citation>
    <scope>NUCLEOTIDE SEQUENCE [LARGE SCALE GENOMIC DNA]</scope>
    <source>
        <strain evidence="3 4">YIM 132180</strain>
    </source>
</reference>
<keyword evidence="4" id="KW-1185">Reference proteome</keyword>
<dbReference type="Proteomes" id="UP000432089">
    <property type="component" value="Unassembled WGS sequence"/>
</dbReference>
<sequence length="269" mass="28948">MRRLIQNLRLSRKISGAFGALLLIAVCMGAAVCLNILNVETASQRQEAQAKMQLTASDIRFAMARQENSLRGFLLTHDKSYAEKVDKHGATLKKFEKQARDNAVDRPDVLAKLDALEKANTAWYENIAKPAMALAVNSADPNEAIDLIASEKADAFRDPAEGIVDALREDETKLFAESSEALAASNTQSVTVLGVGLTLLLAAAVGSGILLSRTIAAPIRSLNEAMARLSSGDHAVEIPHVDRRDEVGSMAQAVQVFKDGAVAQRRLEA</sequence>
<dbReference type="AlphaFoldDB" id="A0A7V7PP56"/>
<gene>
    <name evidence="3" type="ORF">F6X38_12865</name>
</gene>
<proteinExistence type="predicted"/>
<dbReference type="PROSITE" id="PS50885">
    <property type="entry name" value="HAMP"/>
    <property type="match status" value="1"/>
</dbReference>
<feature type="transmembrane region" description="Helical" evidence="1">
    <location>
        <begin position="190"/>
        <end position="211"/>
    </location>
</feature>
<dbReference type="SUPFAM" id="SSF158472">
    <property type="entry name" value="HAMP domain-like"/>
    <property type="match status" value="1"/>
</dbReference>
<evidence type="ECO:0000313" key="4">
    <source>
        <dbReference type="Proteomes" id="UP000432089"/>
    </source>
</evidence>
<dbReference type="PANTHER" id="PTHR32089">
    <property type="entry name" value="METHYL-ACCEPTING CHEMOTAXIS PROTEIN MCPB"/>
    <property type="match status" value="1"/>
</dbReference>
<evidence type="ECO:0000256" key="1">
    <source>
        <dbReference type="SAM" id="Phobius"/>
    </source>
</evidence>
<accession>A0A7V7PP56</accession>
<feature type="domain" description="HAMP" evidence="2">
    <location>
        <begin position="213"/>
        <end position="266"/>
    </location>
</feature>
<dbReference type="CDD" id="cd06225">
    <property type="entry name" value="HAMP"/>
    <property type="match status" value="1"/>
</dbReference>
<dbReference type="InterPro" id="IPR003660">
    <property type="entry name" value="HAMP_dom"/>
</dbReference>
<comment type="caution">
    <text evidence="3">The sequence shown here is derived from an EMBL/GenBank/DDBJ whole genome shotgun (WGS) entry which is preliminary data.</text>
</comment>
<keyword evidence="1" id="KW-0472">Membrane</keyword>
<dbReference type="GO" id="GO:0007165">
    <property type="term" value="P:signal transduction"/>
    <property type="evidence" value="ECO:0007669"/>
    <property type="project" value="InterPro"/>
</dbReference>
<dbReference type="SMART" id="SM00304">
    <property type="entry name" value="HAMP"/>
    <property type="match status" value="1"/>
</dbReference>
<dbReference type="Gene3D" id="6.10.340.10">
    <property type="match status" value="1"/>
</dbReference>
<dbReference type="PANTHER" id="PTHR32089:SF112">
    <property type="entry name" value="LYSOZYME-LIKE PROTEIN-RELATED"/>
    <property type="match status" value="1"/>
</dbReference>
<organism evidence="3 4">
    <name type="scientific">Plantimonas leprariae</name>
    <dbReference type="NCBI Taxonomy" id="2615207"/>
    <lineage>
        <taxon>Bacteria</taxon>
        <taxon>Pseudomonadati</taxon>
        <taxon>Pseudomonadota</taxon>
        <taxon>Alphaproteobacteria</taxon>
        <taxon>Hyphomicrobiales</taxon>
        <taxon>Aurantimonadaceae</taxon>
        <taxon>Plantimonas</taxon>
    </lineage>
</organism>
<dbReference type="Pfam" id="PF05227">
    <property type="entry name" value="CHASE3"/>
    <property type="match status" value="1"/>
</dbReference>